<dbReference type="Gene3D" id="1.10.10.10">
    <property type="entry name" value="Winged helix-like DNA-binding domain superfamily/Winged helix DNA-binding domain"/>
    <property type="match status" value="1"/>
</dbReference>
<comment type="caution">
    <text evidence="6">The sequence shown here is derived from an EMBL/GenBank/DDBJ whole genome shotgun (WGS) entry which is preliminary data.</text>
</comment>
<keyword evidence="2" id="KW-0238">DNA-binding</keyword>
<evidence type="ECO:0000313" key="7">
    <source>
        <dbReference type="Proteomes" id="UP001595965"/>
    </source>
</evidence>
<evidence type="ECO:0000256" key="3">
    <source>
        <dbReference type="ARBA" id="ARBA00023163"/>
    </source>
</evidence>
<evidence type="ECO:0000256" key="2">
    <source>
        <dbReference type="ARBA" id="ARBA00023125"/>
    </source>
</evidence>
<proteinExistence type="predicted"/>
<evidence type="ECO:0000256" key="4">
    <source>
        <dbReference type="SAM" id="MobiDB-lite"/>
    </source>
</evidence>
<feature type="region of interest" description="Disordered" evidence="4">
    <location>
        <begin position="73"/>
        <end position="99"/>
    </location>
</feature>
<dbReference type="Pfam" id="PF00392">
    <property type="entry name" value="GntR"/>
    <property type="match status" value="1"/>
</dbReference>
<sequence>MSVEIVLDLSSPVPPFEQLRARVTALVDDGSLTPGSRLPSVRALAADLGIAVGTVARAYRELEAAGYVVSRRRHGTTVAESPPGMRPRRDIREAGQERDWPADVVQAAEDLARRARAAGFSPEETVELLTGVARRMRG</sequence>
<keyword evidence="7" id="KW-1185">Reference proteome</keyword>
<dbReference type="EMBL" id="JBHSEN010000001">
    <property type="protein sequence ID" value="MFC4428588.1"/>
    <property type="molecule type" value="Genomic_DNA"/>
</dbReference>
<protein>
    <submittedName>
        <fullName evidence="6">GntR family transcriptional regulator</fullName>
    </submittedName>
</protein>
<dbReference type="InterPro" id="IPR000524">
    <property type="entry name" value="Tscrpt_reg_HTH_GntR"/>
</dbReference>
<evidence type="ECO:0000313" key="6">
    <source>
        <dbReference type="EMBL" id="MFC4428588.1"/>
    </source>
</evidence>
<accession>A0ABV8XV24</accession>
<dbReference type="CDD" id="cd07377">
    <property type="entry name" value="WHTH_GntR"/>
    <property type="match status" value="1"/>
</dbReference>
<dbReference type="SUPFAM" id="SSF46785">
    <property type="entry name" value="Winged helix' DNA-binding domain"/>
    <property type="match status" value="1"/>
</dbReference>
<gene>
    <name evidence="6" type="ORF">ACFO0K_02705</name>
</gene>
<dbReference type="PANTHER" id="PTHR38445:SF9">
    <property type="entry name" value="HTH-TYPE TRANSCRIPTIONAL REPRESSOR YTRA"/>
    <property type="match status" value="1"/>
</dbReference>
<dbReference type="PROSITE" id="PS50949">
    <property type="entry name" value="HTH_GNTR"/>
    <property type="match status" value="1"/>
</dbReference>
<dbReference type="RefSeq" id="WP_344229825.1">
    <property type="nucleotide sequence ID" value="NZ_BAAALH010000002.1"/>
</dbReference>
<dbReference type="InterPro" id="IPR036390">
    <property type="entry name" value="WH_DNA-bd_sf"/>
</dbReference>
<feature type="domain" description="HTH gntR-type" evidence="5">
    <location>
        <begin position="13"/>
        <end position="81"/>
    </location>
</feature>
<name>A0ABV8XV24_9MICC</name>
<dbReference type="SMART" id="SM00345">
    <property type="entry name" value="HTH_GNTR"/>
    <property type="match status" value="1"/>
</dbReference>
<evidence type="ECO:0000256" key="1">
    <source>
        <dbReference type="ARBA" id="ARBA00023015"/>
    </source>
</evidence>
<evidence type="ECO:0000259" key="5">
    <source>
        <dbReference type="PROSITE" id="PS50949"/>
    </source>
</evidence>
<dbReference type="PANTHER" id="PTHR38445">
    <property type="entry name" value="HTH-TYPE TRANSCRIPTIONAL REPRESSOR YTRA"/>
    <property type="match status" value="1"/>
</dbReference>
<dbReference type="InterPro" id="IPR036388">
    <property type="entry name" value="WH-like_DNA-bd_sf"/>
</dbReference>
<organism evidence="6 7">
    <name type="scientific">Citricoccus alkalitolerans</name>
    <dbReference type="NCBI Taxonomy" id="246603"/>
    <lineage>
        <taxon>Bacteria</taxon>
        <taxon>Bacillati</taxon>
        <taxon>Actinomycetota</taxon>
        <taxon>Actinomycetes</taxon>
        <taxon>Micrococcales</taxon>
        <taxon>Micrococcaceae</taxon>
        <taxon>Citricoccus</taxon>
    </lineage>
</organism>
<reference evidence="7" key="1">
    <citation type="journal article" date="2019" name="Int. J. Syst. Evol. Microbiol.">
        <title>The Global Catalogue of Microorganisms (GCM) 10K type strain sequencing project: providing services to taxonomists for standard genome sequencing and annotation.</title>
        <authorList>
            <consortium name="The Broad Institute Genomics Platform"/>
            <consortium name="The Broad Institute Genome Sequencing Center for Infectious Disease"/>
            <person name="Wu L."/>
            <person name="Ma J."/>
        </authorList>
    </citation>
    <scope>NUCLEOTIDE SEQUENCE [LARGE SCALE GENOMIC DNA]</scope>
    <source>
        <strain evidence="7">CGMCC 1.12125</strain>
    </source>
</reference>
<keyword evidence="1" id="KW-0805">Transcription regulation</keyword>
<dbReference type="Proteomes" id="UP001595965">
    <property type="component" value="Unassembled WGS sequence"/>
</dbReference>
<feature type="compositionally biased region" description="Basic and acidic residues" evidence="4">
    <location>
        <begin position="87"/>
        <end position="99"/>
    </location>
</feature>
<keyword evidence="3" id="KW-0804">Transcription</keyword>